<evidence type="ECO:0000256" key="2">
    <source>
        <dbReference type="ARBA" id="ARBA00022692"/>
    </source>
</evidence>
<keyword evidence="7" id="KW-1185">Reference proteome</keyword>
<comment type="caution">
    <text evidence="6">The sequence shown here is derived from an EMBL/GenBank/DDBJ whole genome shotgun (WGS) entry which is preliminary data.</text>
</comment>
<protein>
    <submittedName>
        <fullName evidence="6">Bile acid:sodium symporter</fullName>
    </submittedName>
</protein>
<keyword evidence="3 5" id="KW-1133">Transmembrane helix</keyword>
<feature type="transmembrane region" description="Helical" evidence="5">
    <location>
        <begin position="66"/>
        <end position="86"/>
    </location>
</feature>
<dbReference type="Gene3D" id="1.20.1530.20">
    <property type="match status" value="1"/>
</dbReference>
<dbReference type="Pfam" id="PF01758">
    <property type="entry name" value="SBF"/>
    <property type="match status" value="1"/>
</dbReference>
<dbReference type="Proteomes" id="UP000185596">
    <property type="component" value="Unassembled WGS sequence"/>
</dbReference>
<feature type="transmembrane region" description="Helical" evidence="5">
    <location>
        <begin position="6"/>
        <end position="27"/>
    </location>
</feature>
<proteinExistence type="predicted"/>
<evidence type="ECO:0000256" key="5">
    <source>
        <dbReference type="SAM" id="Phobius"/>
    </source>
</evidence>
<gene>
    <name evidence="6" type="ORF">BU204_05485</name>
</gene>
<name>A0A1Q8CVP1_9PSEU</name>
<evidence type="ECO:0000256" key="4">
    <source>
        <dbReference type="ARBA" id="ARBA00023136"/>
    </source>
</evidence>
<evidence type="ECO:0000313" key="6">
    <source>
        <dbReference type="EMBL" id="OLF18423.1"/>
    </source>
</evidence>
<feature type="transmembrane region" description="Helical" evidence="5">
    <location>
        <begin position="169"/>
        <end position="186"/>
    </location>
</feature>
<organism evidence="6 7">
    <name type="scientific">Actinophytocola xanthii</name>
    <dbReference type="NCBI Taxonomy" id="1912961"/>
    <lineage>
        <taxon>Bacteria</taxon>
        <taxon>Bacillati</taxon>
        <taxon>Actinomycetota</taxon>
        <taxon>Actinomycetes</taxon>
        <taxon>Pseudonocardiales</taxon>
        <taxon>Pseudonocardiaceae</taxon>
    </lineage>
</organism>
<dbReference type="InterPro" id="IPR002657">
    <property type="entry name" value="BilAc:Na_symport/Acr3"/>
</dbReference>
<evidence type="ECO:0000256" key="1">
    <source>
        <dbReference type="ARBA" id="ARBA00004141"/>
    </source>
</evidence>
<feature type="transmembrane region" description="Helical" evidence="5">
    <location>
        <begin position="192"/>
        <end position="217"/>
    </location>
</feature>
<dbReference type="PANTHER" id="PTHR10361:SF24">
    <property type="entry name" value="P3 PROTEIN"/>
    <property type="match status" value="1"/>
</dbReference>
<accession>A0A1Q8CVP1</accession>
<feature type="transmembrane region" description="Helical" evidence="5">
    <location>
        <begin position="39"/>
        <end position="60"/>
    </location>
</feature>
<feature type="transmembrane region" description="Helical" evidence="5">
    <location>
        <begin position="229"/>
        <end position="251"/>
    </location>
</feature>
<feature type="transmembrane region" description="Helical" evidence="5">
    <location>
        <begin position="98"/>
        <end position="125"/>
    </location>
</feature>
<dbReference type="AlphaFoldDB" id="A0A1Q8CVP1"/>
<dbReference type="EMBL" id="MSIE01000007">
    <property type="protein sequence ID" value="OLF18423.1"/>
    <property type="molecule type" value="Genomic_DNA"/>
</dbReference>
<reference evidence="6 7" key="1">
    <citation type="submission" date="2016-12" db="EMBL/GenBank/DDBJ databases">
        <title>The draft genome sequence of Actinophytocola sp. 11-183.</title>
        <authorList>
            <person name="Wang W."/>
            <person name="Yuan L."/>
        </authorList>
    </citation>
    <scope>NUCLEOTIDE SEQUENCE [LARGE SCALE GENOMIC DNA]</scope>
    <source>
        <strain evidence="6 7">11-183</strain>
    </source>
</reference>
<dbReference type="GO" id="GO:0016020">
    <property type="term" value="C:membrane"/>
    <property type="evidence" value="ECO:0007669"/>
    <property type="project" value="UniProtKB-SubCell"/>
</dbReference>
<dbReference type="PANTHER" id="PTHR10361">
    <property type="entry name" value="SODIUM-BILE ACID COTRANSPORTER"/>
    <property type="match status" value="1"/>
</dbReference>
<dbReference type="InterPro" id="IPR004710">
    <property type="entry name" value="Bilac:Na_transpt"/>
</dbReference>
<evidence type="ECO:0000313" key="7">
    <source>
        <dbReference type="Proteomes" id="UP000185596"/>
    </source>
</evidence>
<sequence length="300" mass="30714">MGTLLTVLLPATLAVVMLGLGLTLRLADFTRIATAPRAAVIALGCQVVVLPAVCFGLVKLVGLPPVLAVGMMILAASPGGTTANLFSHLARGDVALNITLTALNSVIAVVTLPLVVGLSAAHFLGDGADIGMQPAKLVQVFAVVLVPVALGMWLHRLFPRFTERMRGPVRKLSAAVLGLMIVATIVQNRETIFSNMTTVGGVALALSVLSFAIGYWAPRLAGVSGPQSIASAMEIGIHNAVLAMTVAASVFGSTEMAIPGAVYGTVMFLPATVCAVYFARKGAAATRTPAAAPRQGQPVG</sequence>
<feature type="transmembrane region" description="Helical" evidence="5">
    <location>
        <begin position="257"/>
        <end position="279"/>
    </location>
</feature>
<dbReference type="OrthoDB" id="9806785at2"/>
<evidence type="ECO:0000256" key="3">
    <source>
        <dbReference type="ARBA" id="ARBA00022989"/>
    </source>
</evidence>
<dbReference type="RefSeq" id="WP_075124452.1">
    <property type="nucleotide sequence ID" value="NZ_MSIE01000007.1"/>
</dbReference>
<dbReference type="InterPro" id="IPR038770">
    <property type="entry name" value="Na+/solute_symporter_sf"/>
</dbReference>
<feature type="transmembrane region" description="Helical" evidence="5">
    <location>
        <begin position="137"/>
        <end position="157"/>
    </location>
</feature>
<keyword evidence="4 5" id="KW-0472">Membrane</keyword>
<keyword evidence="2 5" id="KW-0812">Transmembrane</keyword>
<comment type="subcellular location">
    <subcellularLocation>
        <location evidence="1">Membrane</location>
        <topology evidence="1">Multi-pass membrane protein</topology>
    </subcellularLocation>
</comment>